<reference evidence="3 4" key="1">
    <citation type="submission" date="2016-05" db="EMBL/GenBank/DDBJ databases">
        <title>A degradative enzymes factory behind the ericoid mycorrhizal symbiosis.</title>
        <authorList>
            <consortium name="DOE Joint Genome Institute"/>
            <person name="Martino E."/>
            <person name="Morin E."/>
            <person name="Grelet G."/>
            <person name="Kuo A."/>
            <person name="Kohler A."/>
            <person name="Daghino S."/>
            <person name="Barry K."/>
            <person name="Choi C."/>
            <person name="Cichocki N."/>
            <person name="Clum A."/>
            <person name="Copeland A."/>
            <person name="Hainaut M."/>
            <person name="Haridas S."/>
            <person name="Labutti K."/>
            <person name="Lindquist E."/>
            <person name="Lipzen A."/>
            <person name="Khouja H.-R."/>
            <person name="Murat C."/>
            <person name="Ohm R."/>
            <person name="Olson A."/>
            <person name="Spatafora J."/>
            <person name="Veneault-Fourrey C."/>
            <person name="Henrissat B."/>
            <person name="Grigoriev I."/>
            <person name="Martin F."/>
            <person name="Perotto S."/>
        </authorList>
    </citation>
    <scope>NUCLEOTIDE SEQUENCE [LARGE SCALE GENOMIC DNA]</scope>
    <source>
        <strain evidence="3 4">UAMH 7357</strain>
    </source>
</reference>
<evidence type="ECO:0000259" key="2">
    <source>
        <dbReference type="PROSITE" id="PS50097"/>
    </source>
</evidence>
<feature type="region of interest" description="Disordered" evidence="1">
    <location>
        <begin position="1"/>
        <end position="23"/>
    </location>
</feature>
<dbReference type="CDD" id="cd18186">
    <property type="entry name" value="BTB_POZ_ZBTB_KLHL-like"/>
    <property type="match status" value="1"/>
</dbReference>
<proteinExistence type="predicted"/>
<gene>
    <name evidence="3" type="ORF">NA56DRAFT_648391</name>
</gene>
<dbReference type="Pfam" id="PF00651">
    <property type="entry name" value="BTB"/>
    <property type="match status" value="1"/>
</dbReference>
<dbReference type="PANTHER" id="PTHR47843">
    <property type="entry name" value="BTB DOMAIN-CONTAINING PROTEIN-RELATED"/>
    <property type="match status" value="1"/>
</dbReference>
<dbReference type="PANTHER" id="PTHR47843:SF2">
    <property type="entry name" value="BTB DOMAIN-CONTAINING PROTEIN"/>
    <property type="match status" value="1"/>
</dbReference>
<dbReference type="EMBL" id="KZ613498">
    <property type="protein sequence ID" value="PMD17657.1"/>
    <property type="molecule type" value="Genomic_DNA"/>
</dbReference>
<dbReference type="InterPro" id="IPR000210">
    <property type="entry name" value="BTB/POZ_dom"/>
</dbReference>
<sequence length="239" mass="27515">MATNGPDTKATKPTSNTRPSLKRKLNEYLKSSDTVEIFVGPELTKWTLNEELLCDRIPYFKAAFKNGFKESKDKKLELPDDNPEVFGHLVEWLYMQQVGCTVCEDFVNRPSRKEEENPNHVLPWARLWVLADKLGCEELMSWAEKKFTYCMGRVKFGVSPEVISFVFEKTLETSSLRISFTRTFVHLFFQSSSYPDTFGEAAAANKTFNAEFLKEIKAHVGEKKEYCFIYGCTLHEADD</sequence>
<dbReference type="OrthoDB" id="194443at2759"/>
<dbReference type="SUPFAM" id="SSF54695">
    <property type="entry name" value="POZ domain"/>
    <property type="match status" value="1"/>
</dbReference>
<evidence type="ECO:0000256" key="1">
    <source>
        <dbReference type="SAM" id="MobiDB-lite"/>
    </source>
</evidence>
<organism evidence="3 4">
    <name type="scientific">Hyaloscypha hepaticicola</name>
    <dbReference type="NCBI Taxonomy" id="2082293"/>
    <lineage>
        <taxon>Eukaryota</taxon>
        <taxon>Fungi</taxon>
        <taxon>Dikarya</taxon>
        <taxon>Ascomycota</taxon>
        <taxon>Pezizomycotina</taxon>
        <taxon>Leotiomycetes</taxon>
        <taxon>Helotiales</taxon>
        <taxon>Hyaloscyphaceae</taxon>
        <taxon>Hyaloscypha</taxon>
    </lineage>
</organism>
<dbReference type="AlphaFoldDB" id="A0A2J6PUE5"/>
<keyword evidence="4" id="KW-1185">Reference proteome</keyword>
<evidence type="ECO:0000313" key="4">
    <source>
        <dbReference type="Proteomes" id="UP000235672"/>
    </source>
</evidence>
<dbReference type="Gene3D" id="3.30.710.10">
    <property type="entry name" value="Potassium Channel Kv1.1, Chain A"/>
    <property type="match status" value="1"/>
</dbReference>
<name>A0A2J6PUE5_9HELO</name>
<dbReference type="PROSITE" id="PS50097">
    <property type="entry name" value="BTB"/>
    <property type="match status" value="1"/>
</dbReference>
<accession>A0A2J6PUE5</accession>
<protein>
    <recommendedName>
        <fullName evidence="2">BTB domain-containing protein</fullName>
    </recommendedName>
</protein>
<feature type="compositionally biased region" description="Polar residues" evidence="1">
    <location>
        <begin position="1"/>
        <end position="19"/>
    </location>
</feature>
<dbReference type="InterPro" id="IPR011333">
    <property type="entry name" value="SKP1/BTB/POZ_sf"/>
</dbReference>
<evidence type="ECO:0000313" key="3">
    <source>
        <dbReference type="EMBL" id="PMD17657.1"/>
    </source>
</evidence>
<feature type="domain" description="BTB" evidence="2">
    <location>
        <begin position="33"/>
        <end position="102"/>
    </location>
</feature>
<dbReference type="Proteomes" id="UP000235672">
    <property type="component" value="Unassembled WGS sequence"/>
</dbReference>